<sequence length="253" mass="29959">MRTVTSNRLGEKNVNRYGSEMTIIEYNGTRDITVMFEEGFCAKTQYINFQTGHVKNPYDKSVYGVGYVGEGIYKPKFNKERTPEYSAWQGLLKRCYDEKYHKKQPTYIECTVAEEWHNFQEFARWFNENYYEVDGQRMCLDKDILIKGNKVYSQETCIFVPQNINNLFTKRESQRGDLPIGVTFHKKSNKFTSQVNNGSGLVYLGLFENKYDAFRTYKTYKENIIKDIAEKYKNIIPEILYNSLIHYEVKYDD</sequence>
<reference evidence="1" key="1">
    <citation type="submission" date="2021-10" db="EMBL/GenBank/DDBJ databases">
        <authorList>
            <person name="Lavering E.D."/>
            <person name="James R."/>
            <person name="Fairholm J.D."/>
            <person name="Ogilvie B.H."/>
            <person name="Thurgood T.L."/>
            <person name="Robison R.A."/>
            <person name="Grose J.H."/>
        </authorList>
    </citation>
    <scope>NUCLEOTIDE SEQUENCE</scope>
</reference>
<keyword evidence="2" id="KW-1185">Reference proteome</keyword>
<evidence type="ECO:0000313" key="1">
    <source>
        <dbReference type="EMBL" id="UGO50976.1"/>
    </source>
</evidence>
<proteinExistence type="predicted"/>
<dbReference type="GO" id="GO:0003677">
    <property type="term" value="F:DNA binding"/>
    <property type="evidence" value="ECO:0007669"/>
    <property type="project" value="UniProtKB-KW"/>
</dbReference>
<name>A0AAE8YUW5_9CAUD</name>
<dbReference type="Proteomes" id="UP000827544">
    <property type="component" value="Segment"/>
</dbReference>
<gene>
    <name evidence="1" type="ORF">NATE_123</name>
</gene>
<accession>A0AAE8YUW5</accession>
<dbReference type="EMBL" id="OK499992">
    <property type="protein sequence ID" value="UGO50976.1"/>
    <property type="molecule type" value="Genomic_DNA"/>
</dbReference>
<organism evidence="1 2">
    <name type="scientific">Bacillus phage vB_BanS_Nate</name>
    <dbReference type="NCBI Taxonomy" id="2894788"/>
    <lineage>
        <taxon>Viruses</taxon>
        <taxon>Duplodnaviria</taxon>
        <taxon>Heunggongvirae</taxon>
        <taxon>Uroviricota</taxon>
        <taxon>Caudoviricetes</taxon>
        <taxon>Joanripponvirinae</taxon>
        <taxon>Natevirus</taxon>
        <taxon>Natevirus nate</taxon>
    </lineage>
</organism>
<keyword evidence="1" id="KW-0238">DNA-binding</keyword>
<protein>
    <submittedName>
        <fullName evidence="1">DNA-binding domain protein</fullName>
    </submittedName>
</protein>
<evidence type="ECO:0000313" key="2">
    <source>
        <dbReference type="Proteomes" id="UP000827544"/>
    </source>
</evidence>